<dbReference type="SUPFAM" id="SSF101542">
    <property type="entry name" value="Fungal immunomodulatory protein, FIP"/>
    <property type="match status" value="1"/>
</dbReference>
<dbReference type="Gene3D" id="2.60.40.1790">
    <property type="entry name" value="Fungal immunomodulatory protein Fve"/>
    <property type="match status" value="1"/>
</dbReference>
<accession>A0A4Q9MVQ6</accession>
<dbReference type="EMBL" id="ML143405">
    <property type="protein sequence ID" value="TBU30551.1"/>
    <property type="molecule type" value="Genomic_DNA"/>
</dbReference>
<dbReference type="InterPro" id="IPR053742">
    <property type="entry name" value="Fungal_ImmunoLectin_sf"/>
</dbReference>
<dbReference type="InterPro" id="IPR036344">
    <property type="entry name" value="FIP_sf"/>
</dbReference>
<dbReference type="AlphaFoldDB" id="A0A4Q9MVQ6"/>
<dbReference type="Pfam" id="PF09259">
    <property type="entry name" value="Fve"/>
    <property type="match status" value="1"/>
</dbReference>
<evidence type="ECO:0000313" key="4">
    <source>
        <dbReference type="Proteomes" id="UP000292082"/>
    </source>
</evidence>
<name>A0A4Q9MVQ6_9APHY</name>
<organism evidence="2">
    <name type="scientific">Dichomitus squalens</name>
    <dbReference type="NCBI Taxonomy" id="114155"/>
    <lineage>
        <taxon>Eukaryota</taxon>
        <taxon>Fungi</taxon>
        <taxon>Dikarya</taxon>
        <taxon>Basidiomycota</taxon>
        <taxon>Agaricomycotina</taxon>
        <taxon>Agaricomycetes</taxon>
        <taxon>Polyporales</taxon>
        <taxon>Polyporaceae</taxon>
        <taxon>Dichomitus</taxon>
    </lineage>
</organism>
<dbReference type="EMBL" id="ML145104">
    <property type="protein sequence ID" value="TBU60571.1"/>
    <property type="molecule type" value="Genomic_DNA"/>
</dbReference>
<dbReference type="Proteomes" id="UP000292957">
    <property type="component" value="Unassembled WGS sequence"/>
</dbReference>
<dbReference type="SMR" id="A0A4Q9MVQ6"/>
<protein>
    <submittedName>
        <fullName evidence="2">Immunomodulatory protein</fullName>
    </submittedName>
</protein>
<dbReference type="GO" id="GO:0030246">
    <property type="term" value="F:carbohydrate binding"/>
    <property type="evidence" value="ECO:0007669"/>
    <property type="project" value="InterPro"/>
</dbReference>
<dbReference type="Proteomes" id="UP000292082">
    <property type="component" value="Unassembled WGS sequence"/>
</dbReference>
<evidence type="ECO:0000313" key="2">
    <source>
        <dbReference type="EMBL" id="TBU30551.1"/>
    </source>
</evidence>
<reference evidence="2 4" key="1">
    <citation type="submission" date="2019-01" db="EMBL/GenBank/DDBJ databases">
        <title>Draft genome sequences of three monokaryotic isolates of the white-rot basidiomycete fungus Dichomitus squalens.</title>
        <authorList>
            <consortium name="DOE Joint Genome Institute"/>
            <person name="Lopez S.C."/>
            <person name="Andreopoulos B."/>
            <person name="Pangilinan J."/>
            <person name="Lipzen A."/>
            <person name="Riley R."/>
            <person name="Ahrendt S."/>
            <person name="Ng V."/>
            <person name="Barry K."/>
            <person name="Daum C."/>
            <person name="Grigoriev I.V."/>
            <person name="Hilden K.S."/>
            <person name="Makela M.R."/>
            <person name="de Vries R.P."/>
        </authorList>
    </citation>
    <scope>NUCLEOTIDE SEQUENCE [LARGE SCALE GENOMIC DNA]</scope>
    <source>
        <strain evidence="3 4">CBS 464.89</strain>
        <strain evidence="2">OM18370.1</strain>
    </source>
</reference>
<feature type="chain" id="PRO_5040684014" evidence="1">
    <location>
        <begin position="17"/>
        <end position="123"/>
    </location>
</feature>
<keyword evidence="1" id="KW-0732">Signal</keyword>
<evidence type="ECO:0000313" key="3">
    <source>
        <dbReference type="EMBL" id="TBU60571.1"/>
    </source>
</evidence>
<sequence>MFAPLTTATIFALVWTQTKICFDYTPDWIDGGPRYINGVVFPKVLTDKNYSYRVESDRDYGVRAGYQVQADGSQKVNFLDYNYGLGIEPYRGIKVYVVDPDDGKNYLVAELEMDQRERCAVGD</sequence>
<proteinExistence type="predicted"/>
<feature type="signal peptide" evidence="1">
    <location>
        <begin position="1"/>
        <end position="16"/>
    </location>
</feature>
<gene>
    <name evidence="3" type="ORF">BD310DRAFT_957614</name>
    <name evidence="2" type="ORF">BD311DRAFT_218437</name>
</gene>
<dbReference type="GO" id="GO:0002682">
    <property type="term" value="P:regulation of immune system process"/>
    <property type="evidence" value="ECO:0007669"/>
    <property type="project" value="InterPro"/>
</dbReference>
<dbReference type="OrthoDB" id="10261027at2759"/>
<keyword evidence="4" id="KW-1185">Reference proteome</keyword>
<dbReference type="InterPro" id="IPR015339">
    <property type="entry name" value="Immunomodulatory_FIP-Fve_fun"/>
</dbReference>
<evidence type="ECO:0000256" key="1">
    <source>
        <dbReference type="SAM" id="SignalP"/>
    </source>
</evidence>